<evidence type="ECO:0000256" key="5">
    <source>
        <dbReference type="ARBA" id="ARBA00023136"/>
    </source>
</evidence>
<name>A0A511AJT9_9MICO</name>
<reference evidence="9 10" key="1">
    <citation type="submission" date="2019-07" db="EMBL/GenBank/DDBJ databases">
        <title>Whole genome shotgun sequence of Microbacterium aerolatum NBRC 103071.</title>
        <authorList>
            <person name="Hosoyama A."/>
            <person name="Uohara A."/>
            <person name="Ohji S."/>
            <person name="Ichikawa N."/>
        </authorList>
    </citation>
    <scope>NUCLEOTIDE SEQUENCE [LARGE SCALE GENOMIC DNA]</scope>
    <source>
        <strain evidence="9 10">NBRC 103071</strain>
    </source>
</reference>
<dbReference type="Pfam" id="PF13396">
    <property type="entry name" value="PLDc_N"/>
    <property type="match status" value="1"/>
</dbReference>
<comment type="caution">
    <text evidence="9">The sequence shown here is derived from an EMBL/GenBank/DDBJ whole genome shotgun (WGS) entry which is preliminary data.</text>
</comment>
<accession>A0A511AJT9</accession>
<keyword evidence="2" id="KW-1003">Cell membrane</keyword>
<keyword evidence="5 7" id="KW-0472">Membrane</keyword>
<dbReference type="InterPro" id="IPR027379">
    <property type="entry name" value="CLS_N"/>
</dbReference>
<protein>
    <recommendedName>
        <fullName evidence="8">Cardiolipin synthase N-terminal domain-containing protein</fullName>
    </recommendedName>
</protein>
<evidence type="ECO:0000313" key="10">
    <source>
        <dbReference type="Proteomes" id="UP000321225"/>
    </source>
</evidence>
<comment type="subcellular location">
    <subcellularLocation>
        <location evidence="1">Cell membrane</location>
        <topology evidence="1">Multi-pass membrane protein</topology>
    </subcellularLocation>
</comment>
<evidence type="ECO:0000256" key="1">
    <source>
        <dbReference type="ARBA" id="ARBA00004651"/>
    </source>
</evidence>
<dbReference type="GO" id="GO:0005886">
    <property type="term" value="C:plasma membrane"/>
    <property type="evidence" value="ECO:0007669"/>
    <property type="project" value="UniProtKB-SubCell"/>
</dbReference>
<sequence length="161" mass="18178">MAAIERSQFDELTGQDERGRRSQKSHVPIQSVLVYAESMPFVSLLILALMIGALIDVITRDQSQVKHLPKMVWVILVVLIPLIGSILWFTLGREYGEGGVSLPRMPRRQARASAPRPAAAQWAPPADARTTEQQIADLDREIEEWRLREEIAKRKREDGAV</sequence>
<proteinExistence type="predicted"/>
<dbReference type="AlphaFoldDB" id="A0A511AJT9"/>
<keyword evidence="3 7" id="KW-0812">Transmembrane</keyword>
<feature type="compositionally biased region" description="Low complexity" evidence="6">
    <location>
        <begin position="111"/>
        <end position="128"/>
    </location>
</feature>
<gene>
    <name evidence="9" type="ORF">MAE01_22570</name>
</gene>
<organism evidence="9 10">
    <name type="scientific">Microbacterium aerolatum</name>
    <dbReference type="NCBI Taxonomy" id="153731"/>
    <lineage>
        <taxon>Bacteria</taxon>
        <taxon>Bacillati</taxon>
        <taxon>Actinomycetota</taxon>
        <taxon>Actinomycetes</taxon>
        <taxon>Micrococcales</taxon>
        <taxon>Microbacteriaceae</taxon>
        <taxon>Microbacterium</taxon>
    </lineage>
</organism>
<keyword evidence="4 7" id="KW-1133">Transmembrane helix</keyword>
<evidence type="ECO:0000259" key="8">
    <source>
        <dbReference type="Pfam" id="PF13396"/>
    </source>
</evidence>
<evidence type="ECO:0000256" key="4">
    <source>
        <dbReference type="ARBA" id="ARBA00022989"/>
    </source>
</evidence>
<evidence type="ECO:0000256" key="2">
    <source>
        <dbReference type="ARBA" id="ARBA00022475"/>
    </source>
</evidence>
<feature type="region of interest" description="Disordered" evidence="6">
    <location>
        <begin position="106"/>
        <end position="130"/>
    </location>
</feature>
<keyword evidence="10" id="KW-1185">Reference proteome</keyword>
<dbReference type="Proteomes" id="UP000321225">
    <property type="component" value="Unassembled WGS sequence"/>
</dbReference>
<evidence type="ECO:0000256" key="7">
    <source>
        <dbReference type="SAM" id="Phobius"/>
    </source>
</evidence>
<evidence type="ECO:0000256" key="6">
    <source>
        <dbReference type="SAM" id="MobiDB-lite"/>
    </source>
</evidence>
<feature type="transmembrane region" description="Helical" evidence="7">
    <location>
        <begin position="41"/>
        <end position="59"/>
    </location>
</feature>
<feature type="transmembrane region" description="Helical" evidence="7">
    <location>
        <begin position="71"/>
        <end position="91"/>
    </location>
</feature>
<evidence type="ECO:0000313" key="9">
    <source>
        <dbReference type="EMBL" id="GEK87081.1"/>
    </source>
</evidence>
<dbReference type="EMBL" id="BJUW01000010">
    <property type="protein sequence ID" value="GEK87081.1"/>
    <property type="molecule type" value="Genomic_DNA"/>
</dbReference>
<feature type="domain" description="Cardiolipin synthase N-terminal" evidence="8">
    <location>
        <begin position="48"/>
        <end position="93"/>
    </location>
</feature>
<feature type="region of interest" description="Disordered" evidence="6">
    <location>
        <begin position="1"/>
        <end position="23"/>
    </location>
</feature>
<evidence type="ECO:0000256" key="3">
    <source>
        <dbReference type="ARBA" id="ARBA00022692"/>
    </source>
</evidence>